<feature type="region of interest" description="Disordered" evidence="1">
    <location>
        <begin position="384"/>
        <end position="416"/>
    </location>
</feature>
<keyword evidence="3" id="KW-1185">Reference proteome</keyword>
<reference evidence="2 3" key="2">
    <citation type="submission" date="2018-11" db="EMBL/GenBank/DDBJ databases">
        <authorList>
            <consortium name="Pathogen Informatics"/>
        </authorList>
    </citation>
    <scope>NUCLEOTIDE SEQUENCE [LARGE SCALE GENOMIC DNA]</scope>
</reference>
<feature type="region of interest" description="Disordered" evidence="1">
    <location>
        <begin position="207"/>
        <end position="230"/>
    </location>
</feature>
<evidence type="ECO:0000256" key="1">
    <source>
        <dbReference type="SAM" id="MobiDB-lite"/>
    </source>
</evidence>
<name>A0A183USC8_TOXCA</name>
<dbReference type="WBParaSite" id="TCNE_0001139801-mRNA-1">
    <property type="protein sequence ID" value="TCNE_0001139801-mRNA-1"/>
    <property type="gene ID" value="TCNE_0001139801"/>
</dbReference>
<dbReference type="AlphaFoldDB" id="A0A183USC8"/>
<evidence type="ECO:0000313" key="3">
    <source>
        <dbReference type="Proteomes" id="UP000050794"/>
    </source>
</evidence>
<protein>
    <submittedName>
        <fullName evidence="4">RRM domain-containing protein</fullName>
    </submittedName>
</protein>
<organism evidence="3 4">
    <name type="scientific">Toxocara canis</name>
    <name type="common">Canine roundworm</name>
    <dbReference type="NCBI Taxonomy" id="6265"/>
    <lineage>
        <taxon>Eukaryota</taxon>
        <taxon>Metazoa</taxon>
        <taxon>Ecdysozoa</taxon>
        <taxon>Nematoda</taxon>
        <taxon>Chromadorea</taxon>
        <taxon>Rhabditida</taxon>
        <taxon>Spirurina</taxon>
        <taxon>Ascaridomorpha</taxon>
        <taxon>Ascaridoidea</taxon>
        <taxon>Toxocaridae</taxon>
        <taxon>Toxocara</taxon>
    </lineage>
</organism>
<reference evidence="4" key="1">
    <citation type="submission" date="2016-06" db="UniProtKB">
        <authorList>
            <consortium name="WormBaseParasite"/>
        </authorList>
    </citation>
    <scope>IDENTIFICATION</scope>
</reference>
<evidence type="ECO:0000313" key="2">
    <source>
        <dbReference type="EMBL" id="VDM42719.1"/>
    </source>
</evidence>
<sequence length="686" mass="77467">MIRYNSEGEVASITGIITHIDSDQRKARFWTVDLAEEIVIVGQPEEISKFEVGTWISVPADEIRKRSIENFFLAEEPVPTKVVTVKGRNGSFQRIKLKVCLAFPPSEWAESNGYTLLAYSDRIGVVGNFASQKLVEINGPIERDICYEAEIASHGVVIVTRGLQMVVKREYLSRFGVVKTARLALALVYGARVRSFANESKESIGYEEGNAAKQEEPSPEKSVFSEQDTSRDPIPVVVASANAQGMDEDKQSMMVGIIVKCEEHCTLVFGKQHGLIMVSQNAELSLALGEWVSYECIPAEEPVLNGVKYLAVSCHAADNRPRVSKVTDGIVQSIVEFGSDNHSGFLWRVKSVYKDGIPVPCSAVSSERDSELSFNSAVEVTQWQPEQRSAPYEPSSPSTSSRCDEESTTSNDVRQQRTLVRKGNDHHLQAVLLSDIDVGTWIKTKITDVWDDNEYLRYRYVTVAPIVQIADKLPLRCQDGIVKVQIHLESGGKEVIDNGHHYLSKNSEVGSVLLHGDKMSLDVQQKRFLTWATFVQQSESFPWMVLHQEFLIEIDEQGTPINQQPIARRRYNIEEVMDDDEIEMKVSGDEPSSCEPIASVSRMIRLSSEEQVSSKRGQPEIALYPEQCKQLFDRLEVRMWPVRAMNKIFYDCRIRKFLLEIGYERELDIVLNWLCSEHSNKRRSSM</sequence>
<gene>
    <name evidence="2" type="ORF">TCNE_LOCUS11398</name>
</gene>
<dbReference type="Proteomes" id="UP000050794">
    <property type="component" value="Unassembled WGS sequence"/>
</dbReference>
<accession>A0A183USC8</accession>
<evidence type="ECO:0000313" key="4">
    <source>
        <dbReference type="WBParaSite" id="TCNE_0001139801-mRNA-1"/>
    </source>
</evidence>
<dbReference type="EMBL" id="UYWY01020845">
    <property type="protein sequence ID" value="VDM42719.1"/>
    <property type="molecule type" value="Genomic_DNA"/>
</dbReference>
<proteinExistence type="predicted"/>